<feature type="transmembrane region" description="Helical" evidence="1">
    <location>
        <begin position="6"/>
        <end position="27"/>
    </location>
</feature>
<keyword evidence="1" id="KW-0472">Membrane</keyword>
<reference evidence="2" key="1">
    <citation type="journal article" date="2015" name="Nature">
        <title>Complex archaea that bridge the gap between prokaryotes and eukaryotes.</title>
        <authorList>
            <person name="Spang A."/>
            <person name="Saw J.H."/>
            <person name="Jorgensen S.L."/>
            <person name="Zaremba-Niedzwiedzka K."/>
            <person name="Martijn J."/>
            <person name="Lind A.E."/>
            <person name="van Eijk R."/>
            <person name="Schleper C."/>
            <person name="Guy L."/>
            <person name="Ettema T.J."/>
        </authorList>
    </citation>
    <scope>NUCLEOTIDE SEQUENCE</scope>
</reference>
<protein>
    <submittedName>
        <fullName evidence="2">Uncharacterized protein</fullName>
    </submittedName>
</protein>
<accession>A0A0F9M4L1</accession>
<keyword evidence="1" id="KW-1133">Transmembrane helix</keyword>
<name>A0A0F9M4L1_9ZZZZ</name>
<keyword evidence="1" id="KW-0812">Transmembrane</keyword>
<sequence>MLSEKWNYVIPVIFVIMLISLIGVAIYTGVEERAKDKEANEFCKSNDMIVFFSDHDKFGCRVIGLDNEIILEKEYIYAGKTNE</sequence>
<comment type="caution">
    <text evidence="2">The sequence shown here is derived from an EMBL/GenBank/DDBJ whole genome shotgun (WGS) entry which is preliminary data.</text>
</comment>
<proteinExistence type="predicted"/>
<dbReference type="EMBL" id="LAZR01005161">
    <property type="protein sequence ID" value="KKN02335.1"/>
    <property type="molecule type" value="Genomic_DNA"/>
</dbReference>
<evidence type="ECO:0000256" key="1">
    <source>
        <dbReference type="SAM" id="Phobius"/>
    </source>
</evidence>
<dbReference type="AlphaFoldDB" id="A0A0F9M4L1"/>
<evidence type="ECO:0000313" key="2">
    <source>
        <dbReference type="EMBL" id="KKN02335.1"/>
    </source>
</evidence>
<organism evidence="2">
    <name type="scientific">marine sediment metagenome</name>
    <dbReference type="NCBI Taxonomy" id="412755"/>
    <lineage>
        <taxon>unclassified sequences</taxon>
        <taxon>metagenomes</taxon>
        <taxon>ecological metagenomes</taxon>
    </lineage>
</organism>
<gene>
    <name evidence="2" type="ORF">LCGC14_1118900</name>
</gene>